<gene>
    <name evidence="3" type="ORF">SAMN03097708_00995</name>
</gene>
<dbReference type="InterPro" id="IPR053195">
    <property type="entry name" value="Bax-like"/>
</dbReference>
<dbReference type="GO" id="GO:0004040">
    <property type="term" value="F:amidase activity"/>
    <property type="evidence" value="ECO:0007669"/>
    <property type="project" value="InterPro"/>
</dbReference>
<accession>A0A1G5PYX2</accession>
<keyword evidence="1" id="KW-1133">Transmembrane helix</keyword>
<dbReference type="Pfam" id="PF01832">
    <property type="entry name" value="Glucosaminidase"/>
    <property type="match status" value="1"/>
</dbReference>
<dbReference type="Proteomes" id="UP000199648">
    <property type="component" value="Unassembled WGS sequence"/>
</dbReference>
<protein>
    <submittedName>
        <fullName evidence="3">Bax protein</fullName>
    </submittedName>
</protein>
<dbReference type="AlphaFoldDB" id="A0A1G5PYX2"/>
<dbReference type="InterPro" id="IPR002901">
    <property type="entry name" value="MGlyc_endo_b_GlcNAc-like_dom"/>
</dbReference>
<dbReference type="RefSeq" id="WP_175452447.1">
    <property type="nucleotide sequence ID" value="NZ_FMWD01000003.1"/>
</dbReference>
<sequence length="311" mass="35237">MLQQTPESDARLPLPLLSMVAVVLPLLVAGLLDWFVVIPGDRSIRFEIPLVVVTASDADTLESIFSRHNYFWPPENTVPPLLVARIPSDVSRLHAERKKSLFFRIMLPVVLAENERVRNLRQTVRKGFENGAPPPDSEQWQQLTALARDYGVEMEVADPLFERRLLKRIDVIPPGLMLAQAANESAWGTSRFAREGNNLFGEWTWNADQGMVPLRRTAGADHYVRKFPDLRSSVRAYLKNLNTGRAYSELRRIRAELRKAGRSLEPQVLAEGLLRYSERGPDYVTEIRAMIDYNGLSDLGPLQLAESPRVD</sequence>
<name>A0A1G5PYX2_9GAMM</name>
<dbReference type="PANTHER" id="PTHR40572">
    <property type="entry name" value="PROTEIN BAX"/>
    <property type="match status" value="1"/>
</dbReference>
<proteinExistence type="predicted"/>
<reference evidence="3 4" key="1">
    <citation type="submission" date="2016-10" db="EMBL/GenBank/DDBJ databases">
        <authorList>
            <person name="de Groot N.N."/>
        </authorList>
    </citation>
    <scope>NUCLEOTIDE SEQUENCE [LARGE SCALE GENOMIC DNA]</scope>
    <source>
        <strain evidence="3 4">HLD2</strain>
    </source>
</reference>
<evidence type="ECO:0000313" key="4">
    <source>
        <dbReference type="Proteomes" id="UP000199648"/>
    </source>
</evidence>
<keyword evidence="1" id="KW-0472">Membrane</keyword>
<evidence type="ECO:0000256" key="1">
    <source>
        <dbReference type="SAM" id="Phobius"/>
    </source>
</evidence>
<organism evidence="3 4">
    <name type="scientific">Thiohalomonas denitrificans</name>
    <dbReference type="NCBI Taxonomy" id="415747"/>
    <lineage>
        <taxon>Bacteria</taxon>
        <taxon>Pseudomonadati</taxon>
        <taxon>Pseudomonadota</taxon>
        <taxon>Gammaproteobacteria</taxon>
        <taxon>Thiohalomonadales</taxon>
        <taxon>Thiohalomonadaceae</taxon>
        <taxon>Thiohalomonas</taxon>
    </lineage>
</organism>
<dbReference type="EMBL" id="FMWD01000003">
    <property type="protein sequence ID" value="SCZ54588.1"/>
    <property type="molecule type" value="Genomic_DNA"/>
</dbReference>
<keyword evidence="4" id="KW-1185">Reference proteome</keyword>
<dbReference type="STRING" id="415747.SAMN03097708_00995"/>
<dbReference type="PANTHER" id="PTHR40572:SF1">
    <property type="entry name" value="PROTEIN BAX"/>
    <property type="match status" value="1"/>
</dbReference>
<evidence type="ECO:0000259" key="2">
    <source>
        <dbReference type="Pfam" id="PF01832"/>
    </source>
</evidence>
<evidence type="ECO:0000313" key="3">
    <source>
        <dbReference type="EMBL" id="SCZ54588.1"/>
    </source>
</evidence>
<feature type="domain" description="Mannosyl-glycoprotein endo-beta-N-acetylglucosamidase-like" evidence="2">
    <location>
        <begin position="166"/>
        <end position="294"/>
    </location>
</feature>
<feature type="transmembrane region" description="Helical" evidence="1">
    <location>
        <begin position="12"/>
        <end position="36"/>
    </location>
</feature>
<keyword evidence="1" id="KW-0812">Transmembrane</keyword>
<dbReference type="Gene3D" id="1.10.530.10">
    <property type="match status" value="1"/>
</dbReference>